<proteinExistence type="predicted"/>
<evidence type="ECO:0000313" key="1">
    <source>
        <dbReference type="EMBL" id="SVB34599.1"/>
    </source>
</evidence>
<accession>A0A382D8Z5</accession>
<feature type="non-terminal residue" evidence="1">
    <location>
        <position position="566"/>
    </location>
</feature>
<gene>
    <name evidence="1" type="ORF">METZ01_LOCUS187453</name>
</gene>
<reference evidence="1" key="1">
    <citation type="submission" date="2018-05" db="EMBL/GenBank/DDBJ databases">
        <authorList>
            <person name="Lanie J.A."/>
            <person name="Ng W.-L."/>
            <person name="Kazmierczak K.M."/>
            <person name="Andrzejewski T.M."/>
            <person name="Davidsen T.M."/>
            <person name="Wayne K.J."/>
            <person name="Tettelin H."/>
            <person name="Glass J.I."/>
            <person name="Rusch D."/>
            <person name="Podicherti R."/>
            <person name="Tsui H.-C.T."/>
            <person name="Winkler M.E."/>
        </authorList>
    </citation>
    <scope>NUCLEOTIDE SEQUENCE</scope>
</reference>
<name>A0A382D8Z5_9ZZZZ</name>
<sequence>MQQFFKLLIFFSFLFSQVHVNTNLFDQYKDVPVLGGNLKPSLQPPWDQEDFLESLSILEPQTLRWPGAEASNYFDWNKGTLMPCYKWTGASHPWDHIDNVNCGQQNDLCAADTEVQFPRSIQSELMAGTMKSANYVQNHASDYINALQTLGTTHNEPLIPFFVLNVLSPEYFDPDFVEFDSNCVLIDPEPVNTIGQQLDSIADLTAGMDEIFIQLSNEPWHNQTYKDAIWPNASAYFESMISIAESIDLHPGLQHAKVGLFADVHSPDIEDDGCGSGNYDTLRCTWNDSMHIVLSNNNAYELFDAFSIHKYTGLKNMQIPLNLNDDCEPIDDVWDSLRTDTLISSYTDCQMSYLIKWMIITRDQLFDIFAGGGGYDGLYESIFGSHSEKDLWMTEYDIMLDSEDFAFNKDYSNGWAHALYNLYTTMKYMTEVPNLKVLIQNNAVGYSGGYRLIDTYSYVDDVNGTNNSKYHGYWQNGLEFRHLVSNSFLGLSPKGETMRLLNQLAWRNNDVAEIHFNPSQVDSTEVRGYDDNSYYAKDLYGWAFDQGDFLFMNISNDTLSIVLEAD</sequence>
<dbReference type="EMBL" id="UINC01038101">
    <property type="protein sequence ID" value="SVB34599.1"/>
    <property type="molecule type" value="Genomic_DNA"/>
</dbReference>
<dbReference type="SUPFAM" id="SSF51445">
    <property type="entry name" value="(Trans)glycosidases"/>
    <property type="match status" value="1"/>
</dbReference>
<organism evidence="1">
    <name type="scientific">marine metagenome</name>
    <dbReference type="NCBI Taxonomy" id="408172"/>
    <lineage>
        <taxon>unclassified sequences</taxon>
        <taxon>metagenomes</taxon>
        <taxon>ecological metagenomes</taxon>
    </lineage>
</organism>
<dbReference type="InterPro" id="IPR017853">
    <property type="entry name" value="GH"/>
</dbReference>
<protein>
    <submittedName>
        <fullName evidence="1">Uncharacterized protein</fullName>
    </submittedName>
</protein>
<dbReference type="AlphaFoldDB" id="A0A382D8Z5"/>
<dbReference type="Gene3D" id="3.20.20.80">
    <property type="entry name" value="Glycosidases"/>
    <property type="match status" value="1"/>
</dbReference>